<dbReference type="Pfam" id="PF02518">
    <property type="entry name" value="HATPase_c"/>
    <property type="match status" value="1"/>
</dbReference>
<keyword evidence="13" id="KW-0812">Transmembrane</keyword>
<comment type="caution">
    <text evidence="16">The sequence shown here is derived from an EMBL/GenBank/DDBJ whole genome shotgun (WGS) entry which is preliminary data.</text>
</comment>
<evidence type="ECO:0000256" key="12">
    <source>
        <dbReference type="SAM" id="Coils"/>
    </source>
</evidence>
<dbReference type="SMART" id="SM00387">
    <property type="entry name" value="HATPase_c"/>
    <property type="match status" value="1"/>
</dbReference>
<feature type="domain" description="Histidine kinase" evidence="14">
    <location>
        <begin position="538"/>
        <end position="635"/>
    </location>
</feature>
<keyword evidence="4" id="KW-1003">Cell membrane</keyword>
<dbReference type="Gene3D" id="6.10.340.10">
    <property type="match status" value="1"/>
</dbReference>
<evidence type="ECO:0000256" key="8">
    <source>
        <dbReference type="ARBA" id="ARBA00022777"/>
    </source>
</evidence>
<protein>
    <recommendedName>
        <fullName evidence="3">histidine kinase</fullName>
        <ecNumber evidence="3">2.7.13.3</ecNumber>
    </recommendedName>
</protein>
<feature type="transmembrane region" description="Helical" evidence="13">
    <location>
        <begin position="327"/>
        <end position="351"/>
    </location>
</feature>
<evidence type="ECO:0000256" key="5">
    <source>
        <dbReference type="ARBA" id="ARBA00022553"/>
    </source>
</evidence>
<dbReference type="PRINTS" id="PR00344">
    <property type="entry name" value="BCTRLSENSOR"/>
</dbReference>
<dbReference type="GO" id="GO:0004673">
    <property type="term" value="F:protein histidine kinase activity"/>
    <property type="evidence" value="ECO:0007669"/>
    <property type="project" value="UniProtKB-EC"/>
</dbReference>
<dbReference type="PANTHER" id="PTHR45528">
    <property type="entry name" value="SENSOR HISTIDINE KINASE CPXA"/>
    <property type="match status" value="1"/>
</dbReference>
<feature type="transmembrane region" description="Helical" evidence="13">
    <location>
        <begin position="21"/>
        <end position="44"/>
    </location>
</feature>
<dbReference type="PROSITE" id="PS50885">
    <property type="entry name" value="HAMP"/>
    <property type="match status" value="1"/>
</dbReference>
<dbReference type="Proteomes" id="UP000245934">
    <property type="component" value="Unassembled WGS sequence"/>
</dbReference>
<evidence type="ECO:0000256" key="13">
    <source>
        <dbReference type="SAM" id="Phobius"/>
    </source>
</evidence>
<keyword evidence="8" id="KW-0418">Kinase</keyword>
<evidence type="ECO:0000256" key="7">
    <source>
        <dbReference type="ARBA" id="ARBA00022741"/>
    </source>
</evidence>
<dbReference type="GO" id="GO:0000160">
    <property type="term" value="P:phosphorelay signal transduction system"/>
    <property type="evidence" value="ECO:0007669"/>
    <property type="project" value="UniProtKB-KW"/>
</dbReference>
<keyword evidence="5" id="KW-0597">Phosphoprotein</keyword>
<evidence type="ECO:0000256" key="1">
    <source>
        <dbReference type="ARBA" id="ARBA00000085"/>
    </source>
</evidence>
<keyword evidence="12" id="KW-0175">Coiled coil</keyword>
<evidence type="ECO:0000256" key="3">
    <source>
        <dbReference type="ARBA" id="ARBA00012438"/>
    </source>
</evidence>
<name>A0A2V2NCG8_9EURY</name>
<dbReference type="Gene3D" id="3.30.565.10">
    <property type="entry name" value="Histidine kinase-like ATPase, C-terminal domain"/>
    <property type="match status" value="1"/>
</dbReference>
<keyword evidence="13" id="KW-1133">Transmembrane helix</keyword>
<dbReference type="InterPro" id="IPR005467">
    <property type="entry name" value="His_kinase_dom"/>
</dbReference>
<gene>
    <name evidence="16" type="ORF">DLD82_11015</name>
</gene>
<sequence>MPGKKHESGSKPEDYPSYRTRLFLVITLIFFIFIVLISWTLYVFSINQVITEFNNSRQQAEKTFISSAILTEYGIETFDAQYDFLLQDRMLSFIEAYEDNRHDPSLINLTSLKKNISSGVPGEIELFMINKSGVVEFTTYERDQNMDFSQFPDFFSSLTLFLQGDKFKSDPWIRDFYDPKLYWKYGYHPTSDHTYILELGLRNENYSLMHNQMLSSLKDIIEDAMNIPNIVHLEVYDKAYRKQTFWTKNITLSLPSVTGVLTREELTNLLNQTFESKKSFVIENPQKNQVISFQYVDLSSVRSLSGSERSFVGILVFSKEKIEEIILYYKIGFIIITIISLVLGLVIAQYLSRYISRPITMMTEDIGIIASSSLSHSVRGTGIRETEMLRHSINRMVASISEYIAEIETQKKSLEHELFLRENAEKSLASANKKLTQLSQITRHDVLNQVTSLQLYLGLIPELEEKSEISVYAERALNVVKKITMLLSFTYDYEKIEEDGTIWQNIGEILDQNQIEFSGRITITHTCQNLEIKTDRLIKKVFYNLIDNTIRHGETADTVWVSFEENESGSLIYQDNGFGIPEDEKEKIFSRGYGKGTGIGMAFIREVLESNDMQIIENGTWGEGVRFEIIIPKDRYRIIQRMSEN</sequence>
<dbReference type="CDD" id="cd00075">
    <property type="entry name" value="HATPase"/>
    <property type="match status" value="1"/>
</dbReference>
<dbReference type="InterPro" id="IPR003660">
    <property type="entry name" value="HAMP_dom"/>
</dbReference>
<keyword evidence="10" id="KW-0902">Two-component regulatory system</keyword>
<feature type="domain" description="HAMP" evidence="15">
    <location>
        <begin position="353"/>
        <end position="405"/>
    </location>
</feature>
<dbReference type="GO" id="GO:0005886">
    <property type="term" value="C:plasma membrane"/>
    <property type="evidence" value="ECO:0007669"/>
    <property type="project" value="UniProtKB-SubCell"/>
</dbReference>
<evidence type="ECO:0000256" key="10">
    <source>
        <dbReference type="ARBA" id="ARBA00023012"/>
    </source>
</evidence>
<evidence type="ECO:0000313" key="17">
    <source>
        <dbReference type="Proteomes" id="UP000245934"/>
    </source>
</evidence>
<evidence type="ECO:0000259" key="15">
    <source>
        <dbReference type="PROSITE" id="PS50885"/>
    </source>
</evidence>
<dbReference type="AlphaFoldDB" id="A0A2V2NCG8"/>
<dbReference type="SUPFAM" id="SSF55874">
    <property type="entry name" value="ATPase domain of HSP90 chaperone/DNA topoisomerase II/histidine kinase"/>
    <property type="match status" value="1"/>
</dbReference>
<dbReference type="InterPro" id="IPR050398">
    <property type="entry name" value="HssS/ArlS-like"/>
</dbReference>
<evidence type="ECO:0000256" key="9">
    <source>
        <dbReference type="ARBA" id="ARBA00022840"/>
    </source>
</evidence>
<keyword evidence="9" id="KW-0067">ATP-binding</keyword>
<evidence type="ECO:0000256" key="11">
    <source>
        <dbReference type="ARBA" id="ARBA00023136"/>
    </source>
</evidence>
<feature type="coiled-coil region" evidence="12">
    <location>
        <begin position="397"/>
        <end position="441"/>
    </location>
</feature>
<proteinExistence type="predicted"/>
<accession>A0A2V2NCG8</accession>
<organism evidence="16 17">
    <name type="scientific">Methanospirillum stamsii</name>
    <dbReference type="NCBI Taxonomy" id="1277351"/>
    <lineage>
        <taxon>Archaea</taxon>
        <taxon>Methanobacteriati</taxon>
        <taxon>Methanobacteriota</taxon>
        <taxon>Stenosarchaea group</taxon>
        <taxon>Methanomicrobia</taxon>
        <taxon>Methanomicrobiales</taxon>
        <taxon>Methanospirillaceae</taxon>
        <taxon>Methanospirillum</taxon>
    </lineage>
</organism>
<dbReference type="EMBL" id="QGMZ01000020">
    <property type="protein sequence ID" value="PWR73281.1"/>
    <property type="molecule type" value="Genomic_DNA"/>
</dbReference>
<dbReference type="EC" id="2.7.13.3" evidence="3"/>
<evidence type="ECO:0000313" key="16">
    <source>
        <dbReference type="EMBL" id="PWR73281.1"/>
    </source>
</evidence>
<keyword evidence="6" id="KW-0808">Transferase</keyword>
<dbReference type="PANTHER" id="PTHR45528:SF1">
    <property type="entry name" value="SENSOR HISTIDINE KINASE CPXA"/>
    <property type="match status" value="1"/>
</dbReference>
<reference evidence="16 17" key="1">
    <citation type="submission" date="2018-05" db="EMBL/GenBank/DDBJ databases">
        <title>Draft genome of Methanospirillum stamsii Pt1.</title>
        <authorList>
            <person name="Dueholm M.S."/>
            <person name="Nielsen P.H."/>
            <person name="Bakmann L.F."/>
            <person name="Otzen D.E."/>
        </authorList>
    </citation>
    <scope>NUCLEOTIDE SEQUENCE [LARGE SCALE GENOMIC DNA]</scope>
    <source>
        <strain evidence="16 17">Pt1</strain>
    </source>
</reference>
<keyword evidence="17" id="KW-1185">Reference proteome</keyword>
<evidence type="ECO:0000259" key="14">
    <source>
        <dbReference type="PROSITE" id="PS50109"/>
    </source>
</evidence>
<dbReference type="OrthoDB" id="342253at2157"/>
<evidence type="ECO:0000256" key="2">
    <source>
        <dbReference type="ARBA" id="ARBA00004651"/>
    </source>
</evidence>
<dbReference type="InterPro" id="IPR004358">
    <property type="entry name" value="Sig_transdc_His_kin-like_C"/>
</dbReference>
<comment type="subcellular location">
    <subcellularLocation>
        <location evidence="2">Cell membrane</location>
        <topology evidence="2">Multi-pass membrane protein</topology>
    </subcellularLocation>
</comment>
<keyword evidence="7" id="KW-0547">Nucleotide-binding</keyword>
<dbReference type="GeneID" id="97610069"/>
<dbReference type="InterPro" id="IPR003594">
    <property type="entry name" value="HATPase_dom"/>
</dbReference>
<comment type="catalytic activity">
    <reaction evidence="1">
        <text>ATP + protein L-histidine = ADP + protein N-phospho-L-histidine.</text>
        <dbReference type="EC" id="2.7.13.3"/>
    </reaction>
</comment>
<keyword evidence="11 13" id="KW-0472">Membrane</keyword>
<evidence type="ECO:0000256" key="4">
    <source>
        <dbReference type="ARBA" id="ARBA00022475"/>
    </source>
</evidence>
<evidence type="ECO:0000256" key="6">
    <source>
        <dbReference type="ARBA" id="ARBA00022679"/>
    </source>
</evidence>
<dbReference type="PROSITE" id="PS50109">
    <property type="entry name" value="HIS_KIN"/>
    <property type="match status" value="1"/>
</dbReference>
<dbReference type="GO" id="GO:0005524">
    <property type="term" value="F:ATP binding"/>
    <property type="evidence" value="ECO:0007669"/>
    <property type="project" value="UniProtKB-KW"/>
</dbReference>
<dbReference type="InterPro" id="IPR036890">
    <property type="entry name" value="HATPase_C_sf"/>
</dbReference>
<dbReference type="RefSeq" id="WP_109941177.1">
    <property type="nucleotide sequence ID" value="NZ_CP176366.1"/>
</dbReference>